<dbReference type="SUPFAM" id="SSF54001">
    <property type="entry name" value="Cysteine proteinases"/>
    <property type="match status" value="1"/>
</dbReference>
<dbReference type="EMBL" id="JBEDUW010000004">
    <property type="protein sequence ID" value="KAK9932236.1"/>
    <property type="molecule type" value="Genomic_DNA"/>
</dbReference>
<comment type="similarity">
    <text evidence="1">Belongs to the peptidase C1 family.</text>
</comment>
<evidence type="ECO:0000259" key="5">
    <source>
        <dbReference type="Pfam" id="PF00112"/>
    </source>
</evidence>
<dbReference type="PANTHER" id="PTHR12411">
    <property type="entry name" value="CYSTEINE PROTEASE FAMILY C1-RELATED"/>
    <property type="match status" value="1"/>
</dbReference>
<evidence type="ECO:0000256" key="4">
    <source>
        <dbReference type="ARBA" id="ARBA00022807"/>
    </source>
</evidence>
<evidence type="ECO:0000313" key="6">
    <source>
        <dbReference type="EMBL" id="KAK9932236.1"/>
    </source>
</evidence>
<dbReference type="Pfam" id="PF00112">
    <property type="entry name" value="Peptidase_C1"/>
    <property type="match status" value="1"/>
</dbReference>
<proteinExistence type="inferred from homology"/>
<accession>A0AAW1X5G2</accession>
<name>A0AAW1X5G2_RUBAR</name>
<organism evidence="6 7">
    <name type="scientific">Rubus argutus</name>
    <name type="common">Southern blackberry</name>
    <dbReference type="NCBI Taxonomy" id="59490"/>
    <lineage>
        <taxon>Eukaryota</taxon>
        <taxon>Viridiplantae</taxon>
        <taxon>Streptophyta</taxon>
        <taxon>Embryophyta</taxon>
        <taxon>Tracheophyta</taxon>
        <taxon>Spermatophyta</taxon>
        <taxon>Magnoliopsida</taxon>
        <taxon>eudicotyledons</taxon>
        <taxon>Gunneridae</taxon>
        <taxon>Pentapetalae</taxon>
        <taxon>rosids</taxon>
        <taxon>fabids</taxon>
        <taxon>Rosales</taxon>
        <taxon>Rosaceae</taxon>
        <taxon>Rosoideae</taxon>
        <taxon>Rosoideae incertae sedis</taxon>
        <taxon>Rubus</taxon>
    </lineage>
</organism>
<dbReference type="Gene3D" id="3.90.70.10">
    <property type="entry name" value="Cysteine proteinases"/>
    <property type="match status" value="1"/>
</dbReference>
<keyword evidence="3" id="KW-0378">Hydrolase</keyword>
<comment type="caution">
    <text evidence="6">The sequence shown here is derived from an EMBL/GenBank/DDBJ whole genome shotgun (WGS) entry which is preliminary data.</text>
</comment>
<sequence>MFRPLRTAFNLTKIPTSLTQKVGSATLVNRIYKTRYAVKDQCYLPTCTVFACITALEWTIFRQTQKWVTLSPQSVIYHIDWNTKRGSKVTTVLECMKWRAIRFECDMPYMRKPLNCHGSEVRIKGYTELIGHHQIYASVVQGRAVIVRLSGLDVFDTKGVITQQTVDRVLKSQRNQCDLWEDLKANPKFKLPRTCRANRRNTDGMFFGECPYCDYGYGHHCVVLVGFEDHPDLGCVWVAVNSWGTEAGDRGYIMIQGSQKGDGVLHMNRRAWVIDDDWQEKSGIGTCSQNDIEQYLRSVNLDIKPK</sequence>
<keyword evidence="4" id="KW-0788">Thiol protease</keyword>
<dbReference type="GO" id="GO:0008234">
    <property type="term" value="F:cysteine-type peptidase activity"/>
    <property type="evidence" value="ECO:0007669"/>
    <property type="project" value="UniProtKB-KW"/>
</dbReference>
<dbReference type="InterPro" id="IPR038765">
    <property type="entry name" value="Papain-like_cys_pep_sf"/>
</dbReference>
<dbReference type="InterPro" id="IPR013128">
    <property type="entry name" value="Peptidase_C1A"/>
</dbReference>
<evidence type="ECO:0000256" key="1">
    <source>
        <dbReference type="ARBA" id="ARBA00008455"/>
    </source>
</evidence>
<evidence type="ECO:0000256" key="2">
    <source>
        <dbReference type="ARBA" id="ARBA00022670"/>
    </source>
</evidence>
<dbReference type="AlphaFoldDB" id="A0AAW1X5G2"/>
<evidence type="ECO:0000313" key="7">
    <source>
        <dbReference type="Proteomes" id="UP001457282"/>
    </source>
</evidence>
<dbReference type="InterPro" id="IPR000668">
    <property type="entry name" value="Peptidase_C1A_C"/>
</dbReference>
<reference evidence="6 7" key="1">
    <citation type="journal article" date="2023" name="G3 (Bethesda)">
        <title>A chromosome-length genome assembly and annotation of blackberry (Rubus argutus, cv. 'Hillquist').</title>
        <authorList>
            <person name="Bruna T."/>
            <person name="Aryal R."/>
            <person name="Dudchenko O."/>
            <person name="Sargent D.J."/>
            <person name="Mead D."/>
            <person name="Buti M."/>
            <person name="Cavallini A."/>
            <person name="Hytonen T."/>
            <person name="Andres J."/>
            <person name="Pham M."/>
            <person name="Weisz D."/>
            <person name="Mascagni F."/>
            <person name="Usai G."/>
            <person name="Natali L."/>
            <person name="Bassil N."/>
            <person name="Fernandez G.E."/>
            <person name="Lomsadze A."/>
            <person name="Armour M."/>
            <person name="Olukolu B."/>
            <person name="Poorten T."/>
            <person name="Britton C."/>
            <person name="Davik J."/>
            <person name="Ashrafi H."/>
            <person name="Aiden E.L."/>
            <person name="Borodovsky M."/>
            <person name="Worthington M."/>
        </authorList>
    </citation>
    <scope>NUCLEOTIDE SEQUENCE [LARGE SCALE GENOMIC DNA]</scope>
    <source>
        <strain evidence="6">PI 553951</strain>
    </source>
</reference>
<keyword evidence="7" id="KW-1185">Reference proteome</keyword>
<dbReference type="Proteomes" id="UP001457282">
    <property type="component" value="Unassembled WGS sequence"/>
</dbReference>
<keyword evidence="2" id="KW-0645">Protease</keyword>
<protein>
    <recommendedName>
        <fullName evidence="5">Peptidase C1A papain C-terminal domain-containing protein</fullName>
    </recommendedName>
</protein>
<evidence type="ECO:0000256" key="3">
    <source>
        <dbReference type="ARBA" id="ARBA00022801"/>
    </source>
</evidence>
<dbReference type="GO" id="GO:0006508">
    <property type="term" value="P:proteolysis"/>
    <property type="evidence" value="ECO:0007669"/>
    <property type="project" value="UniProtKB-KW"/>
</dbReference>
<feature type="domain" description="Peptidase C1A papain C-terminal" evidence="5">
    <location>
        <begin position="37"/>
        <end position="260"/>
    </location>
</feature>
<gene>
    <name evidence="6" type="ORF">M0R45_019482</name>
</gene>